<keyword evidence="3" id="KW-1185">Reference proteome</keyword>
<feature type="region of interest" description="Disordered" evidence="1">
    <location>
        <begin position="312"/>
        <end position="357"/>
    </location>
</feature>
<feature type="region of interest" description="Disordered" evidence="1">
    <location>
        <begin position="15"/>
        <end position="85"/>
    </location>
</feature>
<feature type="region of interest" description="Disordered" evidence="1">
    <location>
        <begin position="593"/>
        <end position="633"/>
    </location>
</feature>
<feature type="compositionally biased region" description="Basic and acidic residues" evidence="1">
    <location>
        <begin position="470"/>
        <end position="486"/>
    </location>
</feature>
<evidence type="ECO:0008006" key="4">
    <source>
        <dbReference type="Google" id="ProtNLM"/>
    </source>
</evidence>
<feature type="region of interest" description="Disordered" evidence="1">
    <location>
        <begin position="470"/>
        <end position="506"/>
    </location>
</feature>
<comment type="caution">
    <text evidence="2">The sequence shown here is derived from an EMBL/GenBank/DDBJ whole genome shotgun (WGS) entry which is preliminary data.</text>
</comment>
<feature type="compositionally biased region" description="Polar residues" evidence="1">
    <location>
        <begin position="257"/>
        <end position="267"/>
    </location>
</feature>
<accession>A0AAV5GPJ8</accession>
<feature type="compositionally biased region" description="Low complexity" evidence="1">
    <location>
        <begin position="399"/>
        <end position="412"/>
    </location>
</feature>
<reference evidence="2 3" key="1">
    <citation type="submission" date="2021-12" db="EMBL/GenBank/DDBJ databases">
        <title>High titer production of polyol ester of fatty acids by Rhodotorula paludigena BS15 towards product separation-free biomass refinery.</title>
        <authorList>
            <person name="Mano J."/>
            <person name="Ono H."/>
            <person name="Tanaka T."/>
            <person name="Naito K."/>
            <person name="Sushida H."/>
            <person name="Ike M."/>
            <person name="Tokuyasu K."/>
            <person name="Kitaoka M."/>
        </authorList>
    </citation>
    <scope>NUCLEOTIDE SEQUENCE [LARGE SCALE GENOMIC DNA]</scope>
    <source>
        <strain evidence="2 3">BS15</strain>
    </source>
</reference>
<evidence type="ECO:0000256" key="1">
    <source>
        <dbReference type="SAM" id="MobiDB-lite"/>
    </source>
</evidence>
<feature type="compositionally biased region" description="Polar residues" evidence="1">
    <location>
        <begin position="569"/>
        <end position="578"/>
    </location>
</feature>
<gene>
    <name evidence="2" type="ORF">Rhopal_005117-T1</name>
</gene>
<dbReference type="EMBL" id="BQKY01000010">
    <property type="protein sequence ID" value="GJN92088.1"/>
    <property type="molecule type" value="Genomic_DNA"/>
</dbReference>
<feature type="region of interest" description="Disordered" evidence="1">
    <location>
        <begin position="250"/>
        <end position="269"/>
    </location>
</feature>
<name>A0AAV5GPJ8_9BASI</name>
<protein>
    <recommendedName>
        <fullName evidence="4">Proteophosphoglycan ppg4</fullName>
    </recommendedName>
</protein>
<evidence type="ECO:0000313" key="2">
    <source>
        <dbReference type="EMBL" id="GJN92088.1"/>
    </source>
</evidence>
<dbReference type="Proteomes" id="UP001342314">
    <property type="component" value="Unassembled WGS sequence"/>
</dbReference>
<feature type="compositionally biased region" description="Polar residues" evidence="1">
    <location>
        <begin position="63"/>
        <end position="77"/>
    </location>
</feature>
<feature type="region of interest" description="Disordered" evidence="1">
    <location>
        <begin position="529"/>
        <end position="581"/>
    </location>
</feature>
<sequence length="774" mass="80172">MPRPSSADLLAYQLQQAAQGKAGRTSPLPLSAPPSAQFGYSPASSSESSAPSPSIPATPWLNDFQTSQSSWDTQSKRQGPPVGLGIIDVQAPSVKPVVRTALVVADPDDETDGELEAELNDFGYGAPKRRKEKKESLLDILNSDPPDWMVQTPSAAALEPESAPAIAAKRSGTFSSKIRQRFGSQAPDGPAVQSDSYAAFSTLRTSRSAGNLLSSLRGRLGSNVTNRSRDDLAESGTPSLAHVSRTSLPQAPAYDNYTPQLSAQPASQKKLAAKEADYVGGSTRDLADFLRSSGPPVLDDFGFVSLGLPRRTSEAHSVPSKLHKARGGPASLKSRSSRPSHVRAASSNGSGSLDITPASYRGAVSPTLAGDGAPGGIAAVKAAMVKLSSHGRRASLLHAAAAPPASTRPPTLERQPSSEGSEAHSGTIRVDDTFLEDMFGRPAGTGLRARAASADAASVMGVMEFVSRDERDHGRVSKEGGADRVPRKPVPAAIPPIEELLDPSSPRRAPVFKAQAVDRSVDESPIKGLLDLEAPPRSAKLAPDTPLSPSSTIYATPPGTPTPPRNEPASPTSSSRTHTPVPEHYVPLVEQSLKAPRLVRPTTGSSAATGLSVASSTLSRGASASPDSLMDPSLSSATTLATLVAVPTAAGVVIDRLAAVSAAEDPLVTALEALQQCMQQAAAMPVAVEALVAAHNGHAMLQAIVPTLQGLGEQMRLGAQLVDEVVARVQALPVGQEVAQARRHDAQVGEMAEALLAGEGDGFAQVGVNGHQVA</sequence>
<organism evidence="2 3">
    <name type="scientific">Rhodotorula paludigena</name>
    <dbReference type="NCBI Taxonomy" id="86838"/>
    <lineage>
        <taxon>Eukaryota</taxon>
        <taxon>Fungi</taxon>
        <taxon>Dikarya</taxon>
        <taxon>Basidiomycota</taxon>
        <taxon>Pucciniomycotina</taxon>
        <taxon>Microbotryomycetes</taxon>
        <taxon>Sporidiobolales</taxon>
        <taxon>Sporidiobolaceae</taxon>
        <taxon>Rhodotorula</taxon>
    </lineage>
</organism>
<feature type="compositionally biased region" description="Polar residues" evidence="1">
    <location>
        <begin position="342"/>
        <end position="353"/>
    </location>
</feature>
<evidence type="ECO:0000313" key="3">
    <source>
        <dbReference type="Proteomes" id="UP001342314"/>
    </source>
</evidence>
<feature type="compositionally biased region" description="Polar residues" evidence="1">
    <location>
        <begin position="602"/>
        <end position="620"/>
    </location>
</feature>
<feature type="compositionally biased region" description="Low complexity" evidence="1">
    <location>
        <begin position="26"/>
        <end position="59"/>
    </location>
</feature>
<dbReference type="AlphaFoldDB" id="A0AAV5GPJ8"/>
<feature type="compositionally biased region" description="Low complexity" evidence="1">
    <location>
        <begin position="622"/>
        <end position="633"/>
    </location>
</feature>
<proteinExistence type="predicted"/>
<feature type="region of interest" description="Disordered" evidence="1">
    <location>
        <begin position="399"/>
        <end position="428"/>
    </location>
</feature>